<keyword evidence="3" id="KW-0131">Cell cycle</keyword>
<dbReference type="InterPro" id="IPR023093">
    <property type="entry name" value="ScpA-like_C"/>
</dbReference>
<dbReference type="KEGG" id="jeh:EJN90_11955"/>
<proteinExistence type="inferred from homology"/>
<dbReference type="GO" id="GO:0051301">
    <property type="term" value="P:cell division"/>
    <property type="evidence" value="ECO:0007669"/>
    <property type="project" value="UniProtKB-KW"/>
</dbReference>
<evidence type="ECO:0000313" key="5">
    <source>
        <dbReference type="Proteomes" id="UP000273326"/>
    </source>
</evidence>
<comment type="subcellular location">
    <subcellularLocation>
        <location evidence="3">Cytoplasm</location>
    </subcellularLocation>
    <text evidence="3">Associated with two foci at the outer edges of the nucleoid region in young cells, and at four foci within both cell halves in older cells.</text>
</comment>
<organism evidence="4 5">
    <name type="scientific">Jeotgalibaca ciconiae</name>
    <dbReference type="NCBI Taxonomy" id="2496265"/>
    <lineage>
        <taxon>Bacteria</taxon>
        <taxon>Bacillati</taxon>
        <taxon>Bacillota</taxon>
        <taxon>Bacilli</taxon>
        <taxon>Lactobacillales</taxon>
        <taxon>Carnobacteriaceae</taxon>
        <taxon>Jeotgalibaca</taxon>
    </lineage>
</organism>
<comment type="subunit">
    <text evidence="3">Component of a cohesin-like complex composed of ScpA, ScpB and the Smc homodimer, in which ScpA and ScpB bind to the head domain of Smc. The presence of the three proteins is required for the association of the complex with DNA.</text>
</comment>
<dbReference type="InterPro" id="IPR003768">
    <property type="entry name" value="ScpA"/>
</dbReference>
<comment type="similarity">
    <text evidence="3">Belongs to the ScpA family.</text>
</comment>
<protein>
    <recommendedName>
        <fullName evidence="2 3">Segregation and condensation protein A</fullName>
    </recommendedName>
</protein>
<dbReference type="PANTHER" id="PTHR33969">
    <property type="entry name" value="SEGREGATION AND CONDENSATION PROTEIN A"/>
    <property type="match status" value="1"/>
</dbReference>
<evidence type="ECO:0000313" key="4">
    <source>
        <dbReference type="EMBL" id="AZP05298.1"/>
    </source>
</evidence>
<name>A0A3S9HD47_9LACT</name>
<keyword evidence="5" id="KW-1185">Reference proteome</keyword>
<evidence type="ECO:0000256" key="2">
    <source>
        <dbReference type="ARBA" id="ARBA00044777"/>
    </source>
</evidence>
<dbReference type="GO" id="GO:0005737">
    <property type="term" value="C:cytoplasm"/>
    <property type="evidence" value="ECO:0007669"/>
    <property type="project" value="UniProtKB-SubCell"/>
</dbReference>
<dbReference type="RefSeq" id="WP_126111550.1">
    <property type="nucleotide sequence ID" value="NZ_CP034465.1"/>
</dbReference>
<keyword evidence="3" id="KW-0132">Cell division</keyword>
<dbReference type="AlphaFoldDB" id="A0A3S9HD47"/>
<accession>A0A3S9HD47</accession>
<dbReference type="HAMAP" id="MF_01805">
    <property type="entry name" value="ScpA"/>
    <property type="match status" value="1"/>
</dbReference>
<keyword evidence="1 3" id="KW-0159">Chromosome partition</keyword>
<comment type="function">
    <text evidence="3">Participates in chromosomal partition during cell division. May act via the formation of a condensin-like complex containing Smc and ScpB that pull DNA away from mid-cell into both cell halves.</text>
</comment>
<dbReference type="Pfam" id="PF02616">
    <property type="entry name" value="SMC_ScpA"/>
    <property type="match status" value="1"/>
</dbReference>
<dbReference type="Gene3D" id="6.10.250.2410">
    <property type="match status" value="1"/>
</dbReference>
<dbReference type="PANTHER" id="PTHR33969:SF2">
    <property type="entry name" value="SEGREGATION AND CONDENSATION PROTEIN A"/>
    <property type="match status" value="1"/>
</dbReference>
<dbReference type="OrthoDB" id="9811016at2"/>
<dbReference type="Gene3D" id="1.10.10.580">
    <property type="entry name" value="Structural maintenance of chromosome 1. Chain E"/>
    <property type="match status" value="1"/>
</dbReference>
<gene>
    <name evidence="3" type="primary">scpA</name>
    <name evidence="4" type="ORF">EJN90_11955</name>
</gene>
<reference evidence="5" key="1">
    <citation type="submission" date="2018-12" db="EMBL/GenBank/DDBJ databases">
        <title>Complete genome sequencing of Jeotgalibaca sp. H21T32.</title>
        <authorList>
            <person name="Bae J.-W."/>
            <person name="Lee S.-Y."/>
        </authorList>
    </citation>
    <scope>NUCLEOTIDE SEQUENCE [LARGE SCALE GENOMIC DNA]</scope>
    <source>
        <strain evidence="5">H21T32</strain>
    </source>
</reference>
<dbReference type="EMBL" id="CP034465">
    <property type="protein sequence ID" value="AZP05298.1"/>
    <property type="molecule type" value="Genomic_DNA"/>
</dbReference>
<evidence type="ECO:0000256" key="3">
    <source>
        <dbReference type="HAMAP-Rule" id="MF_01805"/>
    </source>
</evidence>
<dbReference type="Proteomes" id="UP000273326">
    <property type="component" value="Chromosome"/>
</dbReference>
<dbReference type="GO" id="GO:0007059">
    <property type="term" value="P:chromosome segregation"/>
    <property type="evidence" value="ECO:0007669"/>
    <property type="project" value="UniProtKB-UniRule"/>
</dbReference>
<evidence type="ECO:0000256" key="1">
    <source>
        <dbReference type="ARBA" id="ARBA00022829"/>
    </source>
</evidence>
<keyword evidence="3" id="KW-0963">Cytoplasm</keyword>
<sequence>MNESNELMIQLEAFEGPLDLLLHLIKELKVDIFDIPMVEITNQYFQYLQTMQELRLDIAGDYLLMAATLLEIKSRMLLPKKEIEMEDDFYEEGEDPREELINQLLEYKRIQEAAKVLKEMENERGDFFTKLPADLDNYRQSIPLTPGEVSSEDLIAALQKMYQKLQRKKPLNARLDQEEISVEKTMKHILQRFDNLFDKKDESIPFTDFYEVPSKSQIVTTFLAMLELVREKKIYFIQEVMYGDILLKRLWEEVEINE</sequence>
<dbReference type="GO" id="GO:0006260">
    <property type="term" value="P:DNA replication"/>
    <property type="evidence" value="ECO:0007669"/>
    <property type="project" value="UniProtKB-UniRule"/>
</dbReference>